<gene>
    <name evidence="1" type="ORF">F511_20387</name>
</gene>
<keyword evidence="1" id="KW-0067">ATP-binding</keyword>
<protein>
    <submittedName>
        <fullName evidence="1">DEAD/DEAH box helicase</fullName>
    </submittedName>
</protein>
<accession>A0A2Z7ANG5</accession>
<proteinExistence type="predicted"/>
<evidence type="ECO:0000313" key="1">
    <source>
        <dbReference type="EMBL" id="KZV22986.1"/>
    </source>
</evidence>
<organism evidence="1 2">
    <name type="scientific">Dorcoceras hygrometricum</name>
    <dbReference type="NCBI Taxonomy" id="472368"/>
    <lineage>
        <taxon>Eukaryota</taxon>
        <taxon>Viridiplantae</taxon>
        <taxon>Streptophyta</taxon>
        <taxon>Embryophyta</taxon>
        <taxon>Tracheophyta</taxon>
        <taxon>Spermatophyta</taxon>
        <taxon>Magnoliopsida</taxon>
        <taxon>eudicotyledons</taxon>
        <taxon>Gunneridae</taxon>
        <taxon>Pentapetalae</taxon>
        <taxon>asterids</taxon>
        <taxon>lamiids</taxon>
        <taxon>Lamiales</taxon>
        <taxon>Gesneriaceae</taxon>
        <taxon>Didymocarpoideae</taxon>
        <taxon>Trichosporeae</taxon>
        <taxon>Loxocarpinae</taxon>
        <taxon>Dorcoceras</taxon>
    </lineage>
</organism>
<keyword evidence="2" id="KW-1185">Reference proteome</keyword>
<sequence>MVVDLIRIFELKGPYCTLNMTDWFLLALSVIPRGSWEDVSRRFTMIRWLYFSFPFSSSPSSCRFRTGAIADAATFGSVPTILMRNDPKKKGYNHWCKIFQVMLDSFDHKHLDVVMEEDHKQVHIIKEETSWEQIAQRPAEANHLDDLVDNAQAGTIQYRTKTSAEQKEHFFASGFFASGCNYQRLVCNSSLRLLFLRLDFLSTGYAKHCSLRLAGCPDVDLEVLAIGLL</sequence>
<keyword evidence="1" id="KW-0347">Helicase</keyword>
<dbReference type="AlphaFoldDB" id="A0A2Z7ANG5"/>
<keyword evidence="1" id="KW-0547">Nucleotide-binding</keyword>
<dbReference type="EMBL" id="KV013978">
    <property type="protein sequence ID" value="KZV22986.1"/>
    <property type="molecule type" value="Genomic_DNA"/>
</dbReference>
<keyword evidence="1" id="KW-0378">Hydrolase</keyword>
<dbReference type="Proteomes" id="UP000250235">
    <property type="component" value="Unassembled WGS sequence"/>
</dbReference>
<reference evidence="1 2" key="1">
    <citation type="journal article" date="2015" name="Proc. Natl. Acad. Sci. U.S.A.">
        <title>The resurrection genome of Boea hygrometrica: A blueprint for survival of dehydration.</title>
        <authorList>
            <person name="Xiao L."/>
            <person name="Yang G."/>
            <person name="Zhang L."/>
            <person name="Yang X."/>
            <person name="Zhao S."/>
            <person name="Ji Z."/>
            <person name="Zhou Q."/>
            <person name="Hu M."/>
            <person name="Wang Y."/>
            <person name="Chen M."/>
            <person name="Xu Y."/>
            <person name="Jin H."/>
            <person name="Xiao X."/>
            <person name="Hu G."/>
            <person name="Bao F."/>
            <person name="Hu Y."/>
            <person name="Wan P."/>
            <person name="Li L."/>
            <person name="Deng X."/>
            <person name="Kuang T."/>
            <person name="Xiang C."/>
            <person name="Zhu J.K."/>
            <person name="Oliver M.J."/>
            <person name="He Y."/>
        </authorList>
    </citation>
    <scope>NUCLEOTIDE SEQUENCE [LARGE SCALE GENOMIC DNA]</scope>
    <source>
        <strain evidence="2">cv. XS01</strain>
    </source>
</reference>
<name>A0A2Z7ANG5_9LAMI</name>
<dbReference type="GO" id="GO:0004386">
    <property type="term" value="F:helicase activity"/>
    <property type="evidence" value="ECO:0007669"/>
    <property type="project" value="UniProtKB-KW"/>
</dbReference>
<evidence type="ECO:0000313" key="2">
    <source>
        <dbReference type="Proteomes" id="UP000250235"/>
    </source>
</evidence>